<dbReference type="GeneID" id="111285985"/>
<dbReference type="Proteomes" id="UP000515121">
    <property type="component" value="Unplaced"/>
</dbReference>
<dbReference type="CDD" id="cd07067">
    <property type="entry name" value="HP_PGM_like"/>
    <property type="match status" value="1"/>
</dbReference>
<dbReference type="InterPro" id="IPR013078">
    <property type="entry name" value="His_Pase_superF_clade-1"/>
</dbReference>
<dbReference type="PANTHER" id="PTHR48100:SF13">
    <property type="entry name" value="PHOSPHOGLYCERATE MUTASE-LIKE PROTEIN 1 ISOFORM X1"/>
    <property type="match status" value="1"/>
</dbReference>
<dbReference type="PANTHER" id="PTHR48100">
    <property type="entry name" value="BROAD-SPECIFICITY PHOSPHATASE YOR283W-RELATED"/>
    <property type="match status" value="1"/>
</dbReference>
<dbReference type="InterPro" id="IPR050275">
    <property type="entry name" value="PGM_Phosphatase"/>
</dbReference>
<dbReference type="SUPFAM" id="SSF53254">
    <property type="entry name" value="Phosphoglycerate mutase-like"/>
    <property type="match status" value="1"/>
</dbReference>
<dbReference type="RefSeq" id="XP_022731465.1">
    <property type="nucleotide sequence ID" value="XM_022875730.1"/>
</dbReference>
<evidence type="ECO:0000256" key="1">
    <source>
        <dbReference type="ARBA" id="ARBA00038362"/>
    </source>
</evidence>
<keyword evidence="2" id="KW-1185">Reference proteome</keyword>
<dbReference type="GO" id="GO:0005737">
    <property type="term" value="C:cytoplasm"/>
    <property type="evidence" value="ECO:0007669"/>
    <property type="project" value="TreeGrafter"/>
</dbReference>
<dbReference type="SMART" id="SM00855">
    <property type="entry name" value="PGAM"/>
    <property type="match status" value="1"/>
</dbReference>
<reference evidence="3" key="1">
    <citation type="submission" date="2025-08" db="UniProtKB">
        <authorList>
            <consortium name="RefSeq"/>
        </authorList>
    </citation>
    <scope>IDENTIFICATION</scope>
    <source>
        <tissue evidence="3">Fruit stalk</tissue>
    </source>
</reference>
<dbReference type="KEGG" id="dzi:111285985"/>
<proteinExistence type="inferred from homology"/>
<sequence length="286" mass="31984">METTAAAPAPYLHGSQKLLHLVRHAQGLHNLEAEKRPTSIDLVDPELSSQGWQQVRDQRKNLSASGLLERIEVVITSPLLRTLQTSVGIFGGDPDRPDHVTPLQEANIENDGQRGISTFNRLPIIASELCRERKSKNRQRGTLSQCRSRFPAVDFSLIESEDDVLWESDERETNEAVAARGIKFIKWLLGRKEKEIAVVSHGVFLQQTMIALRNKCYPLVDGDFNYSRFGNCEIRSVIIFNESVMGLGSDSLTTSYQAHGGRITRYGLQLQNDSAEDNVPVDEATN</sequence>
<gene>
    <name evidence="3" type="primary">LOC111285985</name>
</gene>
<dbReference type="Gene3D" id="3.40.50.1240">
    <property type="entry name" value="Phosphoglycerate mutase-like"/>
    <property type="match status" value="1"/>
</dbReference>
<organism evidence="2 3">
    <name type="scientific">Durio zibethinus</name>
    <name type="common">Durian</name>
    <dbReference type="NCBI Taxonomy" id="66656"/>
    <lineage>
        <taxon>Eukaryota</taxon>
        <taxon>Viridiplantae</taxon>
        <taxon>Streptophyta</taxon>
        <taxon>Embryophyta</taxon>
        <taxon>Tracheophyta</taxon>
        <taxon>Spermatophyta</taxon>
        <taxon>Magnoliopsida</taxon>
        <taxon>eudicotyledons</taxon>
        <taxon>Gunneridae</taxon>
        <taxon>Pentapetalae</taxon>
        <taxon>rosids</taxon>
        <taxon>malvids</taxon>
        <taxon>Malvales</taxon>
        <taxon>Malvaceae</taxon>
        <taxon>Helicteroideae</taxon>
        <taxon>Durio</taxon>
    </lineage>
</organism>
<dbReference type="InterPro" id="IPR029033">
    <property type="entry name" value="His_PPase_superfam"/>
</dbReference>
<name>A0A6P5XTB7_DURZI</name>
<dbReference type="GO" id="GO:0016791">
    <property type="term" value="F:phosphatase activity"/>
    <property type="evidence" value="ECO:0007669"/>
    <property type="project" value="TreeGrafter"/>
</dbReference>
<comment type="similarity">
    <text evidence="1">Belongs to the phosphoglycerate mutase family.</text>
</comment>
<accession>A0A6P5XTB7</accession>
<evidence type="ECO:0000313" key="2">
    <source>
        <dbReference type="Proteomes" id="UP000515121"/>
    </source>
</evidence>
<evidence type="ECO:0000313" key="3">
    <source>
        <dbReference type="RefSeq" id="XP_022731465.1"/>
    </source>
</evidence>
<protein>
    <submittedName>
        <fullName evidence="3">Phosphoglycerate mutase-like protein 1</fullName>
    </submittedName>
</protein>
<dbReference type="OrthoDB" id="496981at2759"/>
<dbReference type="AlphaFoldDB" id="A0A6P5XTB7"/>
<dbReference type="Pfam" id="PF00300">
    <property type="entry name" value="His_Phos_1"/>
    <property type="match status" value="2"/>
</dbReference>